<dbReference type="GO" id="GO:0030659">
    <property type="term" value="C:cytoplasmic vesicle membrane"/>
    <property type="evidence" value="ECO:0007669"/>
    <property type="project" value="UniProtKB-SubCell"/>
</dbReference>
<dbReference type="GO" id="GO:0008017">
    <property type="term" value="F:microtubule binding"/>
    <property type="evidence" value="ECO:0007669"/>
    <property type="project" value="TreeGrafter"/>
</dbReference>
<dbReference type="Gene3D" id="1.10.510.10">
    <property type="entry name" value="Transferase(Phosphotransferase) domain 1"/>
    <property type="match status" value="1"/>
</dbReference>
<dbReference type="GO" id="GO:0030041">
    <property type="term" value="P:actin filament polymerization"/>
    <property type="evidence" value="ECO:0007669"/>
    <property type="project" value="TreeGrafter"/>
</dbReference>
<dbReference type="Ensembl" id="ENSCPVT00000025548.1">
    <property type="protein sequence ID" value="ENSCPVP00000026373.1"/>
    <property type="gene ID" value="ENSCPVG00000018063.1"/>
</dbReference>
<evidence type="ECO:0000256" key="5">
    <source>
        <dbReference type="ARBA" id="ARBA00022448"/>
    </source>
</evidence>
<dbReference type="GO" id="GO:0005938">
    <property type="term" value="C:cell cortex"/>
    <property type="evidence" value="ECO:0007669"/>
    <property type="project" value="TreeGrafter"/>
</dbReference>
<dbReference type="PANTHER" id="PTHR21345:SF5">
    <property type="entry name" value="PROTEIN SPIRE HOMOLOG 2"/>
    <property type="match status" value="1"/>
</dbReference>
<evidence type="ECO:0000256" key="6">
    <source>
        <dbReference type="ARBA" id="ARBA00022475"/>
    </source>
</evidence>
<evidence type="ECO:0000313" key="15">
    <source>
        <dbReference type="Ensembl" id="ENSCPVP00000026373.1"/>
    </source>
</evidence>
<keyword evidence="5" id="KW-0813">Transport</keyword>
<dbReference type="GO" id="GO:0048193">
    <property type="term" value="P:Golgi vesicle transport"/>
    <property type="evidence" value="ECO:0007669"/>
    <property type="project" value="TreeGrafter"/>
</dbReference>
<dbReference type="GO" id="GO:0036089">
    <property type="term" value="P:cleavage furrow formation"/>
    <property type="evidence" value="ECO:0007669"/>
    <property type="project" value="TreeGrafter"/>
</dbReference>
<dbReference type="GO" id="GO:0015031">
    <property type="term" value="P:protein transport"/>
    <property type="evidence" value="ECO:0007669"/>
    <property type="project" value="UniProtKB-KW"/>
</dbReference>
<dbReference type="GO" id="GO:0051639">
    <property type="term" value="P:actin filament network formation"/>
    <property type="evidence" value="ECO:0007669"/>
    <property type="project" value="TreeGrafter"/>
</dbReference>
<dbReference type="PROSITE" id="PS51377">
    <property type="entry name" value="KIND"/>
    <property type="match status" value="1"/>
</dbReference>
<keyword evidence="16" id="KW-1185">Reference proteome</keyword>
<proteinExistence type="inferred from homology"/>
<dbReference type="GO" id="GO:0045010">
    <property type="term" value="P:actin nucleation"/>
    <property type="evidence" value="ECO:0007669"/>
    <property type="project" value="InterPro"/>
</dbReference>
<dbReference type="AlphaFoldDB" id="A0A8U8AK21"/>
<evidence type="ECO:0000256" key="13">
    <source>
        <dbReference type="ARBA" id="ARBA00023329"/>
    </source>
</evidence>
<evidence type="ECO:0000256" key="8">
    <source>
        <dbReference type="ARBA" id="ARBA00022737"/>
    </source>
</evidence>
<dbReference type="InterPro" id="IPR011019">
    <property type="entry name" value="KIND_dom"/>
</dbReference>
<reference evidence="15" key="1">
    <citation type="submission" date="2020-02" db="EMBL/GenBank/DDBJ databases">
        <authorList>
            <person name="Enbody D E."/>
            <person name="Pettersson E M."/>
        </authorList>
    </citation>
    <scope>NUCLEOTIDE SEQUENCE [LARGE SCALE GENOMIC DNA]</scope>
</reference>
<evidence type="ECO:0000256" key="12">
    <source>
        <dbReference type="ARBA" id="ARBA00023212"/>
    </source>
</evidence>
<accession>A0A8U8AK21</accession>
<reference evidence="15" key="3">
    <citation type="submission" date="2025-09" db="UniProtKB">
        <authorList>
            <consortium name="Ensembl"/>
        </authorList>
    </citation>
    <scope>IDENTIFICATION</scope>
</reference>
<keyword evidence="8" id="KW-0677">Repeat</keyword>
<keyword evidence="12" id="KW-0206">Cytoskeleton</keyword>
<protein>
    <submittedName>
        <fullName evidence="15">Uncharacterized protein</fullName>
    </submittedName>
</protein>
<sequence>HVACGLCGAGARLGLSPLSLEEVLKCYEQPLNEEQAWALCFQGCRAAAAAPVAPAPLRTADIRLRADGSLRLPAPPHAPPPHSEAGGDGSWRRGVAAWPRPHWAGTLRGHRVPSVPGAEQTPGCIRCLRAQDRDTHRHGTCPWQLARRGHTGCTGPAWEWPHALP</sequence>
<evidence type="ECO:0000256" key="7">
    <source>
        <dbReference type="ARBA" id="ARBA00022490"/>
    </source>
</evidence>
<dbReference type="GO" id="GO:0051295">
    <property type="term" value="P:establishment of meiotic spindle localization"/>
    <property type="evidence" value="ECO:0007669"/>
    <property type="project" value="TreeGrafter"/>
</dbReference>
<dbReference type="GO" id="GO:0005856">
    <property type="term" value="C:cytoskeleton"/>
    <property type="evidence" value="ECO:0007669"/>
    <property type="project" value="UniProtKB-SubCell"/>
</dbReference>
<keyword evidence="7" id="KW-0963">Cytoplasm</keyword>
<dbReference type="GO" id="GO:0040038">
    <property type="term" value="P:polar body extrusion after meiotic divisions"/>
    <property type="evidence" value="ECO:0007669"/>
    <property type="project" value="TreeGrafter"/>
</dbReference>
<dbReference type="GO" id="GO:0005886">
    <property type="term" value="C:plasma membrane"/>
    <property type="evidence" value="ECO:0007669"/>
    <property type="project" value="UniProtKB-SubCell"/>
</dbReference>
<comment type="similarity">
    <text evidence="4">Belongs to the spire family.</text>
</comment>
<keyword evidence="6" id="KW-1003">Cell membrane</keyword>
<comment type="subcellular location">
    <subcellularLocation>
        <location evidence="3">Cell membrane</location>
        <topology evidence="3">Peripheral membrane protein</topology>
        <orientation evidence="3">Cytoplasmic side</orientation>
    </subcellularLocation>
    <subcellularLocation>
        <location evidence="2">Cytoplasm</location>
        <location evidence="2">Cytoskeleton</location>
    </subcellularLocation>
    <subcellularLocation>
        <location evidence="1">Cytoplasmic vesicle membrane</location>
        <topology evidence="1">Peripheral membrane protein</topology>
        <orientation evidence="1">Cytoplasmic side</orientation>
    </subcellularLocation>
</comment>
<evidence type="ECO:0000256" key="9">
    <source>
        <dbReference type="ARBA" id="ARBA00022927"/>
    </source>
</evidence>
<keyword evidence="13" id="KW-0968">Cytoplasmic vesicle</keyword>
<evidence type="ECO:0000256" key="3">
    <source>
        <dbReference type="ARBA" id="ARBA00004413"/>
    </source>
</evidence>
<evidence type="ECO:0000256" key="14">
    <source>
        <dbReference type="SAM" id="MobiDB-lite"/>
    </source>
</evidence>
<evidence type="ECO:0000256" key="11">
    <source>
        <dbReference type="ARBA" id="ARBA00023203"/>
    </source>
</evidence>
<keyword evidence="9" id="KW-0653">Protein transport</keyword>
<feature type="compositionally biased region" description="Pro residues" evidence="14">
    <location>
        <begin position="73"/>
        <end position="82"/>
    </location>
</feature>
<dbReference type="Proteomes" id="UP000694382">
    <property type="component" value="Chromosome 11"/>
</dbReference>
<keyword evidence="10" id="KW-0472">Membrane</keyword>
<dbReference type="InterPro" id="IPR029901">
    <property type="entry name" value="Spire"/>
</dbReference>
<dbReference type="GO" id="GO:0003779">
    <property type="term" value="F:actin binding"/>
    <property type="evidence" value="ECO:0007669"/>
    <property type="project" value="UniProtKB-KW"/>
</dbReference>
<evidence type="ECO:0000256" key="10">
    <source>
        <dbReference type="ARBA" id="ARBA00023136"/>
    </source>
</evidence>
<name>A0A8U8AK21_GEOPR</name>
<organism evidence="15 16">
    <name type="scientific">Geospiza parvula</name>
    <name type="common">Small tree-finch</name>
    <name type="synonym">Camarhynchus parvulus</name>
    <dbReference type="NCBI Taxonomy" id="87175"/>
    <lineage>
        <taxon>Eukaryota</taxon>
        <taxon>Metazoa</taxon>
        <taxon>Chordata</taxon>
        <taxon>Craniata</taxon>
        <taxon>Vertebrata</taxon>
        <taxon>Euteleostomi</taxon>
        <taxon>Archelosauria</taxon>
        <taxon>Archosauria</taxon>
        <taxon>Dinosauria</taxon>
        <taxon>Saurischia</taxon>
        <taxon>Theropoda</taxon>
        <taxon>Coelurosauria</taxon>
        <taxon>Aves</taxon>
        <taxon>Neognathae</taxon>
        <taxon>Neoaves</taxon>
        <taxon>Telluraves</taxon>
        <taxon>Australaves</taxon>
        <taxon>Passeriformes</taxon>
        <taxon>Thraupidae</taxon>
        <taxon>Camarhynchus</taxon>
    </lineage>
</organism>
<evidence type="ECO:0000256" key="2">
    <source>
        <dbReference type="ARBA" id="ARBA00004245"/>
    </source>
</evidence>
<evidence type="ECO:0000256" key="4">
    <source>
        <dbReference type="ARBA" id="ARBA00010956"/>
    </source>
</evidence>
<feature type="region of interest" description="Disordered" evidence="14">
    <location>
        <begin position="69"/>
        <end position="94"/>
    </location>
</feature>
<dbReference type="Pfam" id="PF16474">
    <property type="entry name" value="KIND"/>
    <property type="match status" value="1"/>
</dbReference>
<keyword evidence="11" id="KW-0009">Actin-binding</keyword>
<reference evidence="15" key="2">
    <citation type="submission" date="2025-08" db="UniProtKB">
        <authorList>
            <consortium name="Ensembl"/>
        </authorList>
    </citation>
    <scope>IDENTIFICATION</scope>
</reference>
<dbReference type="PANTHER" id="PTHR21345">
    <property type="entry name" value="SPIRE"/>
    <property type="match status" value="1"/>
</dbReference>
<evidence type="ECO:0000256" key="1">
    <source>
        <dbReference type="ARBA" id="ARBA00004180"/>
    </source>
</evidence>
<evidence type="ECO:0000313" key="16">
    <source>
        <dbReference type="Proteomes" id="UP000694382"/>
    </source>
</evidence>